<comment type="caution">
    <text evidence="2">The sequence shown here is derived from an EMBL/GenBank/DDBJ whole genome shotgun (WGS) entry which is preliminary data.</text>
</comment>
<feature type="region of interest" description="Disordered" evidence="1">
    <location>
        <begin position="46"/>
        <end position="66"/>
    </location>
</feature>
<organism evidence="2 3">
    <name type="scientific">Streptosporangium carneum</name>
    <dbReference type="NCBI Taxonomy" id="47481"/>
    <lineage>
        <taxon>Bacteria</taxon>
        <taxon>Bacillati</taxon>
        <taxon>Actinomycetota</taxon>
        <taxon>Actinomycetes</taxon>
        <taxon>Streptosporangiales</taxon>
        <taxon>Streptosporangiaceae</taxon>
        <taxon>Streptosporangium</taxon>
    </lineage>
</organism>
<name>A0A9W6I780_9ACTN</name>
<evidence type="ECO:0000256" key="1">
    <source>
        <dbReference type="SAM" id="MobiDB-lite"/>
    </source>
</evidence>
<dbReference type="EMBL" id="BSEV01000019">
    <property type="protein sequence ID" value="GLK12997.1"/>
    <property type="molecule type" value="Genomic_DNA"/>
</dbReference>
<accession>A0A9W6I780</accession>
<dbReference type="Proteomes" id="UP001143474">
    <property type="component" value="Unassembled WGS sequence"/>
</dbReference>
<proteinExistence type="predicted"/>
<reference evidence="2" key="1">
    <citation type="journal article" date="2014" name="Int. J. Syst. Evol. Microbiol.">
        <title>Complete genome sequence of Corynebacterium casei LMG S-19264T (=DSM 44701T), isolated from a smear-ripened cheese.</title>
        <authorList>
            <consortium name="US DOE Joint Genome Institute (JGI-PGF)"/>
            <person name="Walter F."/>
            <person name="Albersmeier A."/>
            <person name="Kalinowski J."/>
            <person name="Ruckert C."/>
        </authorList>
    </citation>
    <scope>NUCLEOTIDE SEQUENCE</scope>
    <source>
        <strain evidence="2">VKM Ac-2007</strain>
    </source>
</reference>
<reference evidence="2" key="2">
    <citation type="submission" date="2023-01" db="EMBL/GenBank/DDBJ databases">
        <authorList>
            <person name="Sun Q."/>
            <person name="Evtushenko L."/>
        </authorList>
    </citation>
    <scope>NUCLEOTIDE SEQUENCE</scope>
    <source>
        <strain evidence="2">VKM Ac-2007</strain>
    </source>
</reference>
<gene>
    <name evidence="2" type="ORF">GCM10017600_64070</name>
</gene>
<keyword evidence="3" id="KW-1185">Reference proteome</keyword>
<evidence type="ECO:0000313" key="3">
    <source>
        <dbReference type="Proteomes" id="UP001143474"/>
    </source>
</evidence>
<protein>
    <submittedName>
        <fullName evidence="2">Uncharacterized protein</fullName>
    </submittedName>
</protein>
<sequence length="66" mass="6810">MSLAVSSLSVIWALEMAATIFVRLGLLEMAVTKGSLAMELKSPLPPLDRAEHAGPNGLDGPACGGF</sequence>
<dbReference type="AlphaFoldDB" id="A0A9W6I780"/>
<evidence type="ECO:0000313" key="2">
    <source>
        <dbReference type="EMBL" id="GLK12997.1"/>
    </source>
</evidence>